<dbReference type="PRINTS" id="PR00035">
    <property type="entry name" value="HTHGNTR"/>
</dbReference>
<keyword evidence="1" id="KW-0805">Transcription regulation</keyword>
<keyword evidence="2" id="KW-0238">DNA-binding</keyword>
<protein>
    <submittedName>
        <fullName evidence="5">GntR family transcriptional regulator</fullName>
    </submittedName>
</protein>
<evidence type="ECO:0000313" key="5">
    <source>
        <dbReference type="EMBL" id="RTI52543.1"/>
    </source>
</evidence>
<dbReference type="InterPro" id="IPR008920">
    <property type="entry name" value="TF_FadR/GntR_C"/>
</dbReference>
<dbReference type="Gene3D" id="1.10.10.10">
    <property type="entry name" value="Winged helix-like DNA-binding domain superfamily/Winged helix DNA-binding domain"/>
    <property type="match status" value="1"/>
</dbReference>
<dbReference type="InterPro" id="IPR000524">
    <property type="entry name" value="Tscrpt_reg_HTH_GntR"/>
</dbReference>
<dbReference type="Proteomes" id="UP000287467">
    <property type="component" value="Unassembled WGS sequence"/>
</dbReference>
<dbReference type="InterPro" id="IPR011711">
    <property type="entry name" value="GntR_C"/>
</dbReference>
<dbReference type="PANTHER" id="PTHR43537">
    <property type="entry name" value="TRANSCRIPTIONAL REGULATOR, GNTR FAMILY"/>
    <property type="match status" value="1"/>
</dbReference>
<evidence type="ECO:0000256" key="3">
    <source>
        <dbReference type="ARBA" id="ARBA00023163"/>
    </source>
</evidence>
<dbReference type="SUPFAM" id="SSF46785">
    <property type="entry name" value="Winged helix' DNA-binding domain"/>
    <property type="match status" value="1"/>
</dbReference>
<proteinExistence type="predicted"/>
<dbReference type="InterPro" id="IPR036390">
    <property type="entry name" value="WH_DNA-bd_sf"/>
</dbReference>
<name>A0A430VL08_THESC</name>
<comment type="caution">
    <text evidence="5">The sequence shown here is derived from an EMBL/GenBank/DDBJ whole genome shotgun (WGS) entry which is preliminary data.</text>
</comment>
<dbReference type="AlphaFoldDB" id="A0A430VL08"/>
<dbReference type="EMBL" id="PEMW01000310">
    <property type="protein sequence ID" value="RTI52543.1"/>
    <property type="molecule type" value="Genomic_DNA"/>
</dbReference>
<dbReference type="InterPro" id="IPR036388">
    <property type="entry name" value="WH-like_DNA-bd_sf"/>
</dbReference>
<gene>
    <name evidence="5" type="ORF">CSW14_08890</name>
</gene>
<dbReference type="PROSITE" id="PS50949">
    <property type="entry name" value="HTH_GNTR"/>
    <property type="match status" value="1"/>
</dbReference>
<evidence type="ECO:0000259" key="4">
    <source>
        <dbReference type="PROSITE" id="PS50949"/>
    </source>
</evidence>
<dbReference type="Gene3D" id="1.20.120.530">
    <property type="entry name" value="GntR ligand-binding domain-like"/>
    <property type="match status" value="1"/>
</dbReference>
<sequence length="230" mass="25477">MRPLRVGDLIAREMEALIKNGFWSPGDILPSERELAQRFGVSRGSVREGLRLLEAMGLVTIRQGEGARVSDPASSMGHLLARRISSPDISHLFEFRLILEPEVAGLAAQRATTEHLQALKEVVLEQKRAIDDSHKFLFLDMQFHRLIAEASGNPILLEIISALNAGLRETRLRAMGRVYDPLASLMGHERILEAIVSKDAARARETMREHLKRVEVSALGAEAFKGGDEG</sequence>
<dbReference type="RefSeq" id="WP_126248371.1">
    <property type="nucleotide sequence ID" value="NZ_PEMW01000310.1"/>
</dbReference>
<reference evidence="5 6" key="1">
    <citation type="journal article" date="2019" name="Extremophiles">
        <title>Biogeography of thermophiles and predominance of Thermus scotoductus in domestic water heaters.</title>
        <authorList>
            <person name="Wilpiszeski R.L."/>
            <person name="Zhang Z."/>
            <person name="House C.H."/>
        </authorList>
    </citation>
    <scope>NUCLEOTIDE SEQUENCE [LARGE SCALE GENOMIC DNA]</scope>
    <source>
        <strain evidence="5 6">1_S1</strain>
    </source>
</reference>
<evidence type="ECO:0000313" key="6">
    <source>
        <dbReference type="Proteomes" id="UP000287467"/>
    </source>
</evidence>
<dbReference type="SMART" id="SM00345">
    <property type="entry name" value="HTH_GNTR"/>
    <property type="match status" value="1"/>
</dbReference>
<dbReference type="SUPFAM" id="SSF48008">
    <property type="entry name" value="GntR ligand-binding domain-like"/>
    <property type="match status" value="1"/>
</dbReference>
<dbReference type="GO" id="GO:0003677">
    <property type="term" value="F:DNA binding"/>
    <property type="evidence" value="ECO:0007669"/>
    <property type="project" value="UniProtKB-KW"/>
</dbReference>
<evidence type="ECO:0000256" key="1">
    <source>
        <dbReference type="ARBA" id="ARBA00023015"/>
    </source>
</evidence>
<dbReference type="PANTHER" id="PTHR43537:SF5">
    <property type="entry name" value="UXU OPERON TRANSCRIPTIONAL REGULATOR"/>
    <property type="match status" value="1"/>
</dbReference>
<organism evidence="5 6">
    <name type="scientific">Thermus scotoductus</name>
    <dbReference type="NCBI Taxonomy" id="37636"/>
    <lineage>
        <taxon>Bacteria</taxon>
        <taxon>Thermotogati</taxon>
        <taxon>Deinococcota</taxon>
        <taxon>Deinococci</taxon>
        <taxon>Thermales</taxon>
        <taxon>Thermaceae</taxon>
        <taxon>Thermus</taxon>
    </lineage>
</organism>
<evidence type="ECO:0000256" key="2">
    <source>
        <dbReference type="ARBA" id="ARBA00023125"/>
    </source>
</evidence>
<dbReference type="CDD" id="cd07377">
    <property type="entry name" value="WHTH_GntR"/>
    <property type="match status" value="1"/>
</dbReference>
<dbReference type="GO" id="GO:0003700">
    <property type="term" value="F:DNA-binding transcription factor activity"/>
    <property type="evidence" value="ECO:0007669"/>
    <property type="project" value="InterPro"/>
</dbReference>
<dbReference type="Pfam" id="PF00392">
    <property type="entry name" value="GntR"/>
    <property type="match status" value="1"/>
</dbReference>
<feature type="domain" description="HTH gntR-type" evidence="4">
    <location>
        <begin position="4"/>
        <end position="72"/>
    </location>
</feature>
<keyword evidence="3" id="KW-0804">Transcription</keyword>
<dbReference type="Pfam" id="PF07729">
    <property type="entry name" value="FCD"/>
    <property type="match status" value="1"/>
</dbReference>
<accession>A0A430VL08</accession>
<dbReference type="SMART" id="SM00895">
    <property type="entry name" value="FCD"/>
    <property type="match status" value="1"/>
</dbReference>